<evidence type="ECO:0000256" key="2">
    <source>
        <dbReference type="ARBA" id="ARBA00004251"/>
    </source>
</evidence>
<evidence type="ECO:0000256" key="8">
    <source>
        <dbReference type="ARBA" id="ARBA00022989"/>
    </source>
</evidence>
<dbReference type="GO" id="GO:0004383">
    <property type="term" value="F:guanylate cyclase activity"/>
    <property type="evidence" value="ECO:0007669"/>
    <property type="project" value="UniProtKB-EC"/>
</dbReference>
<dbReference type="GO" id="GO:0004672">
    <property type="term" value="F:protein kinase activity"/>
    <property type="evidence" value="ECO:0007669"/>
    <property type="project" value="InterPro"/>
</dbReference>
<dbReference type="Pfam" id="PF00211">
    <property type="entry name" value="Guanylate_cyc"/>
    <property type="match status" value="1"/>
</dbReference>
<feature type="transmembrane region" description="Helical" evidence="17">
    <location>
        <begin position="22"/>
        <end position="39"/>
    </location>
</feature>
<evidence type="ECO:0000256" key="1">
    <source>
        <dbReference type="ARBA" id="ARBA00001436"/>
    </source>
</evidence>
<keyword evidence="10 17" id="KW-0472">Membrane</keyword>
<comment type="subcellular location">
    <subcellularLocation>
        <location evidence="2">Cell membrane</location>
        <topology evidence="2">Single-pass type I membrane protein</topology>
    </subcellularLocation>
</comment>
<dbReference type="InterPro" id="IPR050401">
    <property type="entry name" value="Cyclic_nucleotide_synthase"/>
</dbReference>
<evidence type="ECO:0000256" key="4">
    <source>
        <dbReference type="ARBA" id="ARBA00022475"/>
    </source>
</evidence>
<dbReference type="CDD" id="cd14042">
    <property type="entry name" value="PK_GC-A_B"/>
    <property type="match status" value="1"/>
</dbReference>
<evidence type="ECO:0000256" key="5">
    <source>
        <dbReference type="ARBA" id="ARBA00022692"/>
    </source>
</evidence>
<evidence type="ECO:0000256" key="9">
    <source>
        <dbReference type="ARBA" id="ARBA00023134"/>
    </source>
</evidence>
<dbReference type="Gene3D" id="3.40.50.2300">
    <property type="match status" value="2"/>
</dbReference>
<keyword evidence="9" id="KW-0342">GTP-binding</keyword>
<keyword evidence="14 16" id="KW-0141">cGMP biosynthesis</keyword>
<dbReference type="GO" id="GO:0005524">
    <property type="term" value="F:ATP binding"/>
    <property type="evidence" value="ECO:0007669"/>
    <property type="project" value="InterPro"/>
</dbReference>
<feature type="domain" description="Guanylate cyclase" evidence="19">
    <location>
        <begin position="990"/>
        <end position="1120"/>
    </location>
</feature>
<name>A0A9Q0LZS9_BLOTA</name>
<evidence type="ECO:0000256" key="6">
    <source>
        <dbReference type="ARBA" id="ARBA00022729"/>
    </source>
</evidence>
<keyword evidence="13 15" id="KW-0456">Lyase</keyword>
<dbReference type="InterPro" id="IPR028082">
    <property type="entry name" value="Peripla_BP_I"/>
</dbReference>
<keyword evidence="7" id="KW-0547">Nucleotide-binding</keyword>
<dbReference type="InterPro" id="IPR011009">
    <property type="entry name" value="Kinase-like_dom_sf"/>
</dbReference>
<comment type="caution">
    <text evidence="20">The sequence shown here is derived from an EMBL/GenBank/DDBJ whole genome shotgun (WGS) entry which is preliminary data.</text>
</comment>
<evidence type="ECO:0000256" key="16">
    <source>
        <dbReference type="RuleBase" id="RU003431"/>
    </source>
</evidence>
<dbReference type="PRINTS" id="PR00255">
    <property type="entry name" value="NATPEPTIDER"/>
</dbReference>
<dbReference type="Gene3D" id="3.30.70.1230">
    <property type="entry name" value="Nucleotide cyclase"/>
    <property type="match status" value="1"/>
</dbReference>
<evidence type="ECO:0000256" key="15">
    <source>
        <dbReference type="RuleBase" id="RU000405"/>
    </source>
</evidence>
<dbReference type="InterPro" id="IPR018297">
    <property type="entry name" value="A/G_cyclase_CS"/>
</dbReference>
<dbReference type="Pfam" id="PF01094">
    <property type="entry name" value="ANF_receptor"/>
    <property type="match status" value="1"/>
</dbReference>
<evidence type="ECO:0000256" key="10">
    <source>
        <dbReference type="ARBA" id="ARBA00023136"/>
    </source>
</evidence>
<dbReference type="GO" id="GO:0007168">
    <property type="term" value="P:receptor guanylyl cyclase signaling pathway"/>
    <property type="evidence" value="ECO:0007669"/>
    <property type="project" value="TreeGrafter"/>
</dbReference>
<proteinExistence type="inferred from homology"/>
<feature type="transmembrane region" description="Helical" evidence="17">
    <location>
        <begin position="552"/>
        <end position="575"/>
    </location>
</feature>
<keyword evidence="6" id="KW-0732">Signal</keyword>
<dbReference type="FunFam" id="1.10.510.10:FF:000420">
    <property type="entry name" value="Guanylate cyclase"/>
    <property type="match status" value="1"/>
</dbReference>
<dbReference type="EMBL" id="JAPWDV010000003">
    <property type="protein sequence ID" value="KAJ6216232.1"/>
    <property type="molecule type" value="Genomic_DNA"/>
</dbReference>
<comment type="similarity">
    <text evidence="15">Belongs to the adenylyl cyclase class-4/guanylyl cyclase family.</text>
</comment>
<keyword evidence="8 17" id="KW-1133">Transmembrane helix</keyword>
<dbReference type="GO" id="GO:0004016">
    <property type="term" value="F:adenylate cyclase activity"/>
    <property type="evidence" value="ECO:0007669"/>
    <property type="project" value="TreeGrafter"/>
</dbReference>
<evidence type="ECO:0000256" key="17">
    <source>
        <dbReference type="SAM" id="Phobius"/>
    </source>
</evidence>
<dbReference type="InterPro" id="IPR001054">
    <property type="entry name" value="A/G_cyclase"/>
</dbReference>
<dbReference type="InterPro" id="IPR001828">
    <property type="entry name" value="ANF_lig-bd_rcpt"/>
</dbReference>
<keyword evidence="11" id="KW-0675">Receptor</keyword>
<protein>
    <recommendedName>
        <fullName evidence="3 16">Guanylate cyclase</fullName>
        <ecNumber evidence="3 16">4.6.1.2</ecNumber>
    </recommendedName>
</protein>
<dbReference type="FunFam" id="3.30.70.1230:FF:000004">
    <property type="entry name" value="Guanylate cyclase"/>
    <property type="match status" value="1"/>
</dbReference>
<dbReference type="OMA" id="SEMDGAC"/>
<keyword evidence="5 17" id="KW-0812">Transmembrane</keyword>
<keyword evidence="21" id="KW-1185">Reference proteome</keyword>
<dbReference type="PANTHER" id="PTHR11920:SF494">
    <property type="entry name" value="ATRIAL NATRIURETIC PEPTIDE RECEPTOR 2"/>
    <property type="match status" value="1"/>
</dbReference>
<dbReference type="Gene3D" id="1.10.510.10">
    <property type="entry name" value="Transferase(Phosphotransferase) domain 1"/>
    <property type="match status" value="1"/>
</dbReference>
<evidence type="ECO:0000259" key="19">
    <source>
        <dbReference type="PROSITE" id="PS50125"/>
    </source>
</evidence>
<dbReference type="CDD" id="cd07302">
    <property type="entry name" value="CHD"/>
    <property type="match status" value="1"/>
</dbReference>
<evidence type="ECO:0000256" key="13">
    <source>
        <dbReference type="ARBA" id="ARBA00023239"/>
    </source>
</evidence>
<dbReference type="SUPFAM" id="SSF56112">
    <property type="entry name" value="Protein kinase-like (PK-like)"/>
    <property type="match status" value="1"/>
</dbReference>
<reference evidence="20" key="1">
    <citation type="submission" date="2022-12" db="EMBL/GenBank/DDBJ databases">
        <title>Genome assemblies of Blomia tropicalis.</title>
        <authorList>
            <person name="Cui Y."/>
        </authorList>
    </citation>
    <scope>NUCLEOTIDE SEQUENCE</scope>
    <source>
        <tissue evidence="20">Adult mites</tissue>
    </source>
</reference>
<dbReference type="GO" id="GO:0005886">
    <property type="term" value="C:plasma membrane"/>
    <property type="evidence" value="ECO:0007669"/>
    <property type="project" value="UniProtKB-SubCell"/>
</dbReference>
<dbReference type="InterPro" id="IPR029787">
    <property type="entry name" value="Nucleotide_cyclase"/>
</dbReference>
<dbReference type="SUPFAM" id="SSF55073">
    <property type="entry name" value="Nucleotide cyclase"/>
    <property type="match status" value="1"/>
</dbReference>
<dbReference type="SUPFAM" id="SSF53822">
    <property type="entry name" value="Periplasmic binding protein-like I"/>
    <property type="match status" value="1"/>
</dbReference>
<dbReference type="GO" id="GO:0001653">
    <property type="term" value="F:peptide receptor activity"/>
    <property type="evidence" value="ECO:0007669"/>
    <property type="project" value="TreeGrafter"/>
</dbReference>
<evidence type="ECO:0000313" key="21">
    <source>
        <dbReference type="Proteomes" id="UP001142055"/>
    </source>
</evidence>
<keyword evidence="12" id="KW-0325">Glycoprotein</keyword>
<dbReference type="PROSITE" id="PS50011">
    <property type="entry name" value="PROTEIN_KINASE_DOM"/>
    <property type="match status" value="1"/>
</dbReference>
<dbReference type="AlphaFoldDB" id="A0A9Q0LZS9"/>
<evidence type="ECO:0000313" key="20">
    <source>
        <dbReference type="EMBL" id="KAJ6216232.1"/>
    </source>
</evidence>
<dbReference type="InterPro" id="IPR000719">
    <property type="entry name" value="Prot_kinase_dom"/>
</dbReference>
<organism evidence="20 21">
    <name type="scientific">Blomia tropicalis</name>
    <name type="common">Mite</name>
    <dbReference type="NCBI Taxonomy" id="40697"/>
    <lineage>
        <taxon>Eukaryota</taxon>
        <taxon>Metazoa</taxon>
        <taxon>Ecdysozoa</taxon>
        <taxon>Arthropoda</taxon>
        <taxon>Chelicerata</taxon>
        <taxon>Arachnida</taxon>
        <taxon>Acari</taxon>
        <taxon>Acariformes</taxon>
        <taxon>Sarcoptiformes</taxon>
        <taxon>Astigmata</taxon>
        <taxon>Glycyphagoidea</taxon>
        <taxon>Echimyopodidae</taxon>
        <taxon>Blomia</taxon>
    </lineage>
</organism>
<dbReference type="Pfam" id="PF07714">
    <property type="entry name" value="PK_Tyr_Ser-Thr"/>
    <property type="match status" value="1"/>
</dbReference>
<evidence type="ECO:0000256" key="12">
    <source>
        <dbReference type="ARBA" id="ARBA00023180"/>
    </source>
</evidence>
<accession>A0A9Q0LZS9</accession>
<evidence type="ECO:0000256" key="3">
    <source>
        <dbReference type="ARBA" id="ARBA00012202"/>
    </source>
</evidence>
<gene>
    <name evidence="20" type="ORF">RDWZM_007389</name>
</gene>
<dbReference type="GO" id="GO:0035556">
    <property type="term" value="P:intracellular signal transduction"/>
    <property type="evidence" value="ECO:0007669"/>
    <property type="project" value="InterPro"/>
</dbReference>
<sequence length="1257" mass="143248">MSLTVEFLIHFQSTYVPHWIKLVKYILLLLLLLISIISIDGTHSTDKSSSPNQSSNIRWTLVDNFNFYNNSYILRWHSHRHPHLNESSDQWFYGSVQAETTTKSIQRSRFRPIHIVVLAPSQSTEEYSLSRIAPAILAAARSIEAEARINKNYAGWEHGAQIDFVDTKCSSAIGPLVAFDYFIRNKVDVFLGPVCPYVLAPVARYTSFWDVPHLTSSGQVSMFDDKNSTFRILTRMNGSFSRMGQFFNQVLNRFQWKTIFFMYTDHNDRSKGHSLCYFSLASVFMSMGPKAVELKRSFDEEEDFAYEDYLKDASMKSRIIIMCAKKDTVRRIMITAYRLGMVQTGEYVFFNVELTTGLDVSQRLWERPNGSDEENAMAKEAFTALIRVTPKMPQTSAITSFLESVTEIAQTEFNYHYGREEVSTYATAFHEAVYLYAMGLNETIRESGARNLNGTMITRRMWNRTFTGIAGNVTIDANGDRLVDYTLFDMNPLSGLFEPVMIFDSKQEEFVELPGKKIHWANNRPGPPPDIPPCGFDGELCLSDEAEYSQRVLIIAAMTLSFLLLCLFVVFIFVYRHYRLEAELASMTWKIRYEDIVTTTGLSYMQKLGSRISLARTSISSDTMPLMNGNRGAGQMFARTGIYRGTLVALKPIERTRIELTRSLLIELKNMKNLQHNHIVTFIGACLDVPHSCFLVTEYCPKGSLQDILENDEIKLDWMFRYSLMHDIIKGMSYLHASEMHVHGNLKSSNCVVDSRFVLKITDFGLHSLRQSDTGSSNRSPLPNEVDETHYAYWRQKCWTAPELLRLWLKSSECNGSKQQQQQLQAQILNGTQKGDVYSFAIISHEIVLRQGPFYLGEEMDLSPRGIIYDVCQNGLRPHLEEHMADEAVLSMVRRCWHEDPNERPDFVTLQSIIRRINKENESSNILDNLLKRMEHYANNLESLVQERTADYLEEKRKAEDLLYQLLPKSVASQLIRGESVRAEAYDSVTIYFSDIVGFTKLSAQSTPMQVVNVLNDLYTCFDSTIENFDVYKVETIGDAYMVVSGLPVRNGERHAREIARMSLTLLNAVQSFKIRHRPGEKLMLRIGIHSGSCVAGVVGLKMPRYCLFGDTVNTASRMESTGLPLRIHVSQNTKHLLDCHNEFELNLRGDIEVKGKGKMTTYWLAGYNKEFLSNSVDAENGNEFLSPGQLTNDEHDCSSQVNSLEQSPSFGETMLMNQSNQTTVNCNDLSTENIKLIHVSNSTMNSDDTPHVLMGT</sequence>
<comment type="catalytic activity">
    <reaction evidence="1 16">
        <text>GTP = 3',5'-cyclic GMP + diphosphate</text>
        <dbReference type="Rhea" id="RHEA:13665"/>
        <dbReference type="ChEBI" id="CHEBI:33019"/>
        <dbReference type="ChEBI" id="CHEBI:37565"/>
        <dbReference type="ChEBI" id="CHEBI:57746"/>
        <dbReference type="EC" id="4.6.1.2"/>
    </reaction>
</comment>
<evidence type="ECO:0000256" key="11">
    <source>
        <dbReference type="ARBA" id="ARBA00023170"/>
    </source>
</evidence>
<dbReference type="OrthoDB" id="1890790at2759"/>
<feature type="domain" description="Protein kinase" evidence="18">
    <location>
        <begin position="622"/>
        <end position="914"/>
    </location>
</feature>
<keyword evidence="4" id="KW-1003">Cell membrane</keyword>
<dbReference type="PROSITE" id="PS00452">
    <property type="entry name" value="GUANYLATE_CYCLASE_1"/>
    <property type="match status" value="1"/>
</dbReference>
<dbReference type="PANTHER" id="PTHR11920">
    <property type="entry name" value="GUANYLYL CYCLASE"/>
    <property type="match status" value="1"/>
</dbReference>
<dbReference type="SMART" id="SM00044">
    <property type="entry name" value="CYCc"/>
    <property type="match status" value="1"/>
</dbReference>
<dbReference type="PROSITE" id="PS50125">
    <property type="entry name" value="GUANYLATE_CYCLASE_2"/>
    <property type="match status" value="1"/>
</dbReference>
<dbReference type="GO" id="GO:0005525">
    <property type="term" value="F:GTP binding"/>
    <property type="evidence" value="ECO:0007669"/>
    <property type="project" value="UniProtKB-KW"/>
</dbReference>
<evidence type="ECO:0000259" key="18">
    <source>
        <dbReference type="PROSITE" id="PS50011"/>
    </source>
</evidence>
<evidence type="ECO:0000256" key="14">
    <source>
        <dbReference type="ARBA" id="ARBA00023293"/>
    </source>
</evidence>
<dbReference type="InterPro" id="IPR001170">
    <property type="entry name" value="ANPR/GUC"/>
</dbReference>
<dbReference type="EC" id="4.6.1.2" evidence="3 16"/>
<evidence type="ECO:0000256" key="7">
    <source>
        <dbReference type="ARBA" id="ARBA00022741"/>
    </source>
</evidence>
<dbReference type="InterPro" id="IPR001245">
    <property type="entry name" value="Ser-Thr/Tyr_kinase_cat_dom"/>
</dbReference>
<dbReference type="Proteomes" id="UP001142055">
    <property type="component" value="Chromosome 3"/>
</dbReference>